<organism evidence="2 3">
    <name type="scientific">Bifidobacterium panos</name>
    <dbReference type="NCBI Taxonomy" id="2675321"/>
    <lineage>
        <taxon>Bacteria</taxon>
        <taxon>Bacillati</taxon>
        <taxon>Actinomycetota</taxon>
        <taxon>Actinomycetes</taxon>
        <taxon>Bifidobacteriales</taxon>
        <taxon>Bifidobacteriaceae</taxon>
        <taxon>Bifidobacterium</taxon>
    </lineage>
</organism>
<evidence type="ECO:0000313" key="2">
    <source>
        <dbReference type="EMBL" id="NMN01478.1"/>
    </source>
</evidence>
<dbReference type="SUPFAM" id="SSF47413">
    <property type="entry name" value="lambda repressor-like DNA-binding domains"/>
    <property type="match status" value="1"/>
</dbReference>
<comment type="caution">
    <text evidence="2">The sequence shown here is derived from an EMBL/GenBank/DDBJ whole genome shotgun (WGS) entry which is preliminary data.</text>
</comment>
<evidence type="ECO:0000313" key="3">
    <source>
        <dbReference type="Proteomes" id="UP000553756"/>
    </source>
</evidence>
<dbReference type="CDD" id="cd00093">
    <property type="entry name" value="HTH_XRE"/>
    <property type="match status" value="1"/>
</dbReference>
<dbReference type="Gene3D" id="1.10.260.40">
    <property type="entry name" value="lambda repressor-like DNA-binding domains"/>
    <property type="match status" value="1"/>
</dbReference>
<protein>
    <submittedName>
        <fullName evidence="2">XRE family transcriptional regulator</fullName>
    </submittedName>
</protein>
<dbReference type="Proteomes" id="UP000553756">
    <property type="component" value="Unassembled WGS sequence"/>
</dbReference>
<proteinExistence type="predicted"/>
<reference evidence="2 3" key="1">
    <citation type="submission" date="2020-02" db="EMBL/GenBank/DDBJ databases">
        <title>Characterization of phylogenetic diversity of novel bifidobacterial species isolated in Czech ZOOs.</title>
        <authorList>
            <person name="Lugli G.A."/>
            <person name="Vera N.B."/>
            <person name="Ventura M."/>
        </authorList>
    </citation>
    <scope>NUCLEOTIDE SEQUENCE [LARGE SCALE GENOMIC DNA]</scope>
    <source>
        <strain evidence="2 3">DSM 109963</strain>
    </source>
</reference>
<dbReference type="PROSITE" id="PS50943">
    <property type="entry name" value="HTH_CROC1"/>
    <property type="match status" value="1"/>
</dbReference>
<evidence type="ECO:0000259" key="1">
    <source>
        <dbReference type="PROSITE" id="PS50943"/>
    </source>
</evidence>
<accession>A0ABX1SYK0</accession>
<sequence length="89" mass="9939">MSDVEEWALYAKRVGLNLQKARLAKGYSQERVAYDAGLSKVQYQRLENGGFAGDPPSNPTIRTLMAVCQILGVRPDDVLPEPWPDLHAR</sequence>
<dbReference type="InterPro" id="IPR010982">
    <property type="entry name" value="Lambda_DNA-bd_dom_sf"/>
</dbReference>
<dbReference type="SMART" id="SM00530">
    <property type="entry name" value="HTH_XRE"/>
    <property type="match status" value="1"/>
</dbReference>
<name>A0ABX1SYK0_9BIFI</name>
<feature type="domain" description="HTH cro/C1-type" evidence="1">
    <location>
        <begin position="18"/>
        <end position="78"/>
    </location>
</feature>
<dbReference type="InterPro" id="IPR001387">
    <property type="entry name" value="Cro/C1-type_HTH"/>
</dbReference>
<dbReference type="Pfam" id="PF01381">
    <property type="entry name" value="HTH_3"/>
    <property type="match status" value="1"/>
</dbReference>
<gene>
    <name evidence="2" type="ORF">G1C94_0099</name>
</gene>
<keyword evidence="3" id="KW-1185">Reference proteome</keyword>
<dbReference type="EMBL" id="JAAIIJ010000002">
    <property type="protein sequence ID" value="NMN01478.1"/>
    <property type="molecule type" value="Genomic_DNA"/>
</dbReference>